<feature type="domain" description="AAA+ ATPase" evidence="4">
    <location>
        <begin position="33"/>
        <end position="162"/>
    </location>
</feature>
<dbReference type="InterPro" id="IPR027417">
    <property type="entry name" value="P-loop_NTPase"/>
</dbReference>
<dbReference type="SUPFAM" id="SSF52540">
    <property type="entry name" value="P-loop containing nucleoside triphosphate hydrolases"/>
    <property type="match status" value="1"/>
</dbReference>
<proteinExistence type="inferred from homology"/>
<reference evidence="5" key="2">
    <citation type="submission" date="2021-04" db="EMBL/GenBank/DDBJ databases">
        <authorList>
            <person name="Gilroy R."/>
        </authorList>
    </citation>
    <scope>NUCLEOTIDE SEQUENCE</scope>
    <source>
        <strain evidence="5">ChiW4-1371</strain>
    </source>
</reference>
<evidence type="ECO:0000256" key="1">
    <source>
        <dbReference type="ARBA" id="ARBA00006914"/>
    </source>
</evidence>
<organism evidence="5 6">
    <name type="scientific">Candidatus Mucispirillum faecigallinarum</name>
    <dbReference type="NCBI Taxonomy" id="2838699"/>
    <lineage>
        <taxon>Bacteria</taxon>
        <taxon>Pseudomonadati</taxon>
        <taxon>Deferribacterota</taxon>
        <taxon>Deferribacteres</taxon>
        <taxon>Deferribacterales</taxon>
        <taxon>Mucispirillaceae</taxon>
        <taxon>Mucispirillum</taxon>
    </lineage>
</organism>
<dbReference type="EMBL" id="DXAQ01000094">
    <property type="protein sequence ID" value="HIZ89498.1"/>
    <property type="molecule type" value="Genomic_DNA"/>
</dbReference>
<accession>A0A9D2KCZ5</accession>
<comment type="caution">
    <text evidence="5">The sequence shown here is derived from an EMBL/GenBank/DDBJ whole genome shotgun (WGS) entry which is preliminary data.</text>
</comment>
<keyword evidence="3 5" id="KW-0067">ATP-binding</keyword>
<evidence type="ECO:0000256" key="2">
    <source>
        <dbReference type="ARBA" id="ARBA00022741"/>
    </source>
</evidence>
<evidence type="ECO:0000259" key="4">
    <source>
        <dbReference type="SMART" id="SM00382"/>
    </source>
</evidence>
<dbReference type="AlphaFoldDB" id="A0A9D2KCZ5"/>
<dbReference type="InterPro" id="IPR003959">
    <property type="entry name" value="ATPase_AAA_core"/>
</dbReference>
<evidence type="ECO:0000256" key="3">
    <source>
        <dbReference type="ARBA" id="ARBA00022840"/>
    </source>
</evidence>
<protein>
    <submittedName>
        <fullName evidence="5">ATP-binding protein</fullName>
    </submittedName>
</protein>
<name>A0A9D2KCZ5_9BACT</name>
<keyword evidence="2" id="KW-0547">Nucleotide-binding</keyword>
<dbReference type="SMART" id="SM00382">
    <property type="entry name" value="AAA"/>
    <property type="match status" value="1"/>
</dbReference>
<dbReference type="GO" id="GO:0016887">
    <property type="term" value="F:ATP hydrolysis activity"/>
    <property type="evidence" value="ECO:0007669"/>
    <property type="project" value="InterPro"/>
</dbReference>
<reference evidence="5" key="1">
    <citation type="journal article" date="2021" name="PeerJ">
        <title>Extensive microbial diversity within the chicken gut microbiome revealed by metagenomics and culture.</title>
        <authorList>
            <person name="Gilroy R."/>
            <person name="Ravi A."/>
            <person name="Getino M."/>
            <person name="Pursley I."/>
            <person name="Horton D.L."/>
            <person name="Alikhan N.F."/>
            <person name="Baker D."/>
            <person name="Gharbi K."/>
            <person name="Hall N."/>
            <person name="Watson M."/>
            <person name="Adriaenssens E.M."/>
            <person name="Foster-Nyarko E."/>
            <person name="Jarju S."/>
            <person name="Secka A."/>
            <person name="Antonio M."/>
            <person name="Oren A."/>
            <person name="Chaudhuri R.R."/>
            <person name="La Ragione R."/>
            <person name="Hildebrand F."/>
            <person name="Pallen M.J."/>
        </authorList>
    </citation>
    <scope>NUCLEOTIDE SEQUENCE</scope>
    <source>
        <strain evidence="5">ChiW4-1371</strain>
    </source>
</reference>
<sequence length="236" mass="27255">KSNFDTALLNTDIPVETIKSYIDTYSKMKDKNIRCGLLFHGIPGTGKTEFARYLAELSGYEHITLRVSDFLSPYVGETEQNIADIFRMAEEKNTVLIFDEADSLLLDRKGARYSWEVTHVNEFLAQLDSYKGIFIATTNFVKNFDMAAMRRFDWKVEFKALEKDKIYKAFNCFFPNINFNDYKNKIYSLKNITAGDIAVLSSKFKFIDKPAAKSIIEQAEIEMKYKENHTQKSVGF</sequence>
<evidence type="ECO:0000313" key="5">
    <source>
        <dbReference type="EMBL" id="HIZ89498.1"/>
    </source>
</evidence>
<evidence type="ECO:0000313" key="6">
    <source>
        <dbReference type="Proteomes" id="UP000824176"/>
    </source>
</evidence>
<dbReference type="Gene3D" id="3.40.50.300">
    <property type="entry name" value="P-loop containing nucleotide triphosphate hydrolases"/>
    <property type="match status" value="1"/>
</dbReference>
<dbReference type="Pfam" id="PF00004">
    <property type="entry name" value="AAA"/>
    <property type="match status" value="1"/>
</dbReference>
<comment type="similarity">
    <text evidence="1">Belongs to the AAA ATPase family.</text>
</comment>
<gene>
    <name evidence="5" type="ORF">H9804_06110</name>
</gene>
<dbReference type="PANTHER" id="PTHR23073">
    <property type="entry name" value="26S PROTEASOME REGULATORY SUBUNIT"/>
    <property type="match status" value="1"/>
</dbReference>
<dbReference type="Proteomes" id="UP000824176">
    <property type="component" value="Unassembled WGS sequence"/>
</dbReference>
<dbReference type="InterPro" id="IPR050221">
    <property type="entry name" value="26S_Proteasome_ATPase"/>
</dbReference>
<dbReference type="InterPro" id="IPR003593">
    <property type="entry name" value="AAA+_ATPase"/>
</dbReference>
<dbReference type="CDD" id="cd19481">
    <property type="entry name" value="RecA-like_protease"/>
    <property type="match status" value="1"/>
</dbReference>
<dbReference type="GO" id="GO:0005524">
    <property type="term" value="F:ATP binding"/>
    <property type="evidence" value="ECO:0007669"/>
    <property type="project" value="UniProtKB-KW"/>
</dbReference>
<feature type="non-terminal residue" evidence="5">
    <location>
        <position position="1"/>
    </location>
</feature>